<protein>
    <submittedName>
        <fullName evidence="2">Uncharacterized protein</fullName>
    </submittedName>
</protein>
<feature type="region of interest" description="Disordered" evidence="1">
    <location>
        <begin position="24"/>
        <end position="56"/>
    </location>
</feature>
<name>W5SUN8_9SPIR</name>
<dbReference type="STRING" id="1313292.BCO_0094601"/>
<sequence>MITLLRNKKAALEELDKSLKNRSEYIAKEQQKDLDSKSKSDSKEQPDTKDKSNSKY</sequence>
<evidence type="ECO:0000313" key="2">
    <source>
        <dbReference type="EMBL" id="AHH10368.1"/>
    </source>
</evidence>
<keyword evidence="3" id="KW-1185">Reference proteome</keyword>
<dbReference type="HOGENOM" id="CLU_3005057_0_0_12"/>
<dbReference type="AlphaFoldDB" id="W5SUN8"/>
<dbReference type="Proteomes" id="UP000019330">
    <property type="component" value="Chromosome"/>
</dbReference>
<proteinExistence type="predicted"/>
<organism evidence="2 3">
    <name type="scientific">Borrelia coriaceae ATCC 43381</name>
    <dbReference type="NCBI Taxonomy" id="1408429"/>
    <lineage>
        <taxon>Bacteria</taxon>
        <taxon>Pseudomonadati</taxon>
        <taxon>Spirochaetota</taxon>
        <taxon>Spirochaetia</taxon>
        <taxon>Spirochaetales</taxon>
        <taxon>Borreliaceae</taxon>
        <taxon>Borrelia</taxon>
    </lineage>
</organism>
<evidence type="ECO:0000256" key="1">
    <source>
        <dbReference type="SAM" id="MobiDB-lite"/>
    </source>
</evidence>
<gene>
    <name evidence="2" type="ORF">BCO_0094601</name>
</gene>
<accession>W5SUN8</accession>
<dbReference type="EMBL" id="CP005745">
    <property type="protein sequence ID" value="AHH10368.1"/>
    <property type="molecule type" value="Genomic_DNA"/>
</dbReference>
<reference evidence="2" key="1">
    <citation type="submission" date="2013-04" db="EMBL/GenBank/DDBJ databases">
        <title>Comparative Genomics of Relapsing Fever Spirochetes.</title>
        <authorList>
            <person name="Schwan T.G."/>
            <person name="Raffel S.J."/>
            <person name="Porcella S.F."/>
            <person name="Martens C.A."/>
            <person name="Bruno D.P."/>
            <person name="Ricklefs S.M."/>
            <person name="Barbian K.B."/>
        </authorList>
    </citation>
    <scope>NUCLEOTIDE SEQUENCE [LARGE SCALE GENOMIC DNA]</scope>
    <source>
        <strain evidence="2">Co53</strain>
    </source>
</reference>
<dbReference type="PATRIC" id="fig|1313292.3.peg.212"/>
<evidence type="ECO:0000313" key="3">
    <source>
        <dbReference type="Proteomes" id="UP000019330"/>
    </source>
</evidence>